<evidence type="ECO:0000256" key="3">
    <source>
        <dbReference type="ARBA" id="ARBA00022490"/>
    </source>
</evidence>
<name>A0A8T3CVY7_9TELE</name>
<keyword evidence="4" id="KW-0493">Microtubule</keyword>
<protein>
    <recommendedName>
        <fullName evidence="9">Calponin-homology (CH) domain-containing protein</fullName>
    </recommendedName>
</protein>
<dbReference type="GO" id="GO:0010256">
    <property type="term" value="P:endomembrane system organization"/>
    <property type="evidence" value="ECO:0007669"/>
    <property type="project" value="UniProtKB-ARBA"/>
</dbReference>
<dbReference type="Gene3D" id="1.10.418.10">
    <property type="entry name" value="Calponin-like domain"/>
    <property type="match status" value="1"/>
</dbReference>
<dbReference type="OrthoDB" id="49395at2759"/>
<feature type="compositionally biased region" description="Polar residues" evidence="8">
    <location>
        <begin position="684"/>
        <end position="698"/>
    </location>
</feature>
<dbReference type="InterPro" id="IPR008636">
    <property type="entry name" value="Hook_C"/>
</dbReference>
<dbReference type="GO" id="GO:0030705">
    <property type="term" value="P:cytoskeleton-dependent intracellular transport"/>
    <property type="evidence" value="ECO:0007669"/>
    <property type="project" value="InterPro"/>
</dbReference>
<dbReference type="Pfam" id="PF19047">
    <property type="entry name" value="HOOK_N"/>
    <property type="match status" value="1"/>
</dbReference>
<dbReference type="GO" id="GO:0008017">
    <property type="term" value="F:microtubule binding"/>
    <property type="evidence" value="ECO:0007669"/>
    <property type="project" value="InterPro"/>
</dbReference>
<dbReference type="AlphaFoldDB" id="A0A8T3CVY7"/>
<dbReference type="InterPro" id="IPR043936">
    <property type="entry name" value="HOOK_N"/>
</dbReference>
<evidence type="ECO:0000256" key="2">
    <source>
        <dbReference type="ARBA" id="ARBA00006946"/>
    </source>
</evidence>
<gene>
    <name evidence="10" type="ORF">AGOR_G00199390</name>
</gene>
<dbReference type="Proteomes" id="UP000829720">
    <property type="component" value="Unassembled WGS sequence"/>
</dbReference>
<evidence type="ECO:0000259" key="9">
    <source>
        <dbReference type="PROSITE" id="PS50021"/>
    </source>
</evidence>
<dbReference type="GO" id="GO:0005813">
    <property type="term" value="C:centrosome"/>
    <property type="evidence" value="ECO:0007669"/>
    <property type="project" value="TreeGrafter"/>
</dbReference>
<dbReference type="InterPro" id="IPR001715">
    <property type="entry name" value="CH_dom"/>
</dbReference>
<dbReference type="SUPFAM" id="SSF116907">
    <property type="entry name" value="Hook domain"/>
    <property type="match status" value="1"/>
</dbReference>
<feature type="domain" description="Calponin-homology (CH)" evidence="9">
    <location>
        <begin position="6"/>
        <end position="121"/>
    </location>
</feature>
<organism evidence="10 11">
    <name type="scientific">Albula goreensis</name>
    <dbReference type="NCBI Taxonomy" id="1534307"/>
    <lineage>
        <taxon>Eukaryota</taxon>
        <taxon>Metazoa</taxon>
        <taxon>Chordata</taxon>
        <taxon>Craniata</taxon>
        <taxon>Vertebrata</taxon>
        <taxon>Euteleostomi</taxon>
        <taxon>Actinopterygii</taxon>
        <taxon>Neopterygii</taxon>
        <taxon>Teleostei</taxon>
        <taxon>Albuliformes</taxon>
        <taxon>Albulidae</taxon>
        <taxon>Albula</taxon>
    </lineage>
</organism>
<dbReference type="PROSITE" id="PS50021">
    <property type="entry name" value="CH"/>
    <property type="match status" value="1"/>
</dbReference>
<evidence type="ECO:0000256" key="1">
    <source>
        <dbReference type="ARBA" id="ARBA00004245"/>
    </source>
</evidence>
<dbReference type="GO" id="GO:0005737">
    <property type="term" value="C:cytoplasm"/>
    <property type="evidence" value="ECO:0007669"/>
    <property type="project" value="TreeGrafter"/>
</dbReference>
<dbReference type="FunFam" id="1.10.418.10:FF:000024">
    <property type="entry name" value="Hook homolog 3 (Drosophila)"/>
    <property type="match status" value="1"/>
</dbReference>
<evidence type="ECO:0000256" key="6">
    <source>
        <dbReference type="ARBA" id="ARBA00023212"/>
    </source>
</evidence>
<evidence type="ECO:0000256" key="5">
    <source>
        <dbReference type="ARBA" id="ARBA00023054"/>
    </source>
</evidence>
<reference evidence="10" key="1">
    <citation type="submission" date="2021-01" db="EMBL/GenBank/DDBJ databases">
        <authorList>
            <person name="Zahm M."/>
            <person name="Roques C."/>
            <person name="Cabau C."/>
            <person name="Klopp C."/>
            <person name="Donnadieu C."/>
            <person name="Jouanno E."/>
            <person name="Lampietro C."/>
            <person name="Louis A."/>
            <person name="Herpin A."/>
            <person name="Echchiki A."/>
            <person name="Berthelot C."/>
            <person name="Parey E."/>
            <person name="Roest-Crollius H."/>
            <person name="Braasch I."/>
            <person name="Postlethwait J."/>
            <person name="Bobe J."/>
            <person name="Montfort J."/>
            <person name="Bouchez O."/>
            <person name="Begum T."/>
            <person name="Mejri S."/>
            <person name="Adams A."/>
            <person name="Chen W.-J."/>
            <person name="Guiguen Y."/>
        </authorList>
    </citation>
    <scope>NUCLEOTIDE SEQUENCE</scope>
    <source>
        <tissue evidence="10">Blood</tissue>
    </source>
</reference>
<comment type="caution">
    <text evidence="10">The sequence shown here is derived from an EMBL/GenBank/DDBJ whole genome shotgun (WGS) entry which is preliminary data.</text>
</comment>
<dbReference type="GO" id="GO:0005874">
    <property type="term" value="C:microtubule"/>
    <property type="evidence" value="ECO:0007669"/>
    <property type="project" value="UniProtKB-KW"/>
</dbReference>
<keyword evidence="11" id="KW-1185">Reference proteome</keyword>
<dbReference type="PANTHER" id="PTHR18947:SF37">
    <property type="entry name" value="PROTEIN HOOK HOMOLOG 2"/>
    <property type="match status" value="1"/>
</dbReference>
<dbReference type="InterPro" id="IPR036872">
    <property type="entry name" value="CH_dom_sf"/>
</dbReference>
<feature type="region of interest" description="Disordered" evidence="8">
    <location>
        <begin position="677"/>
        <end position="709"/>
    </location>
</feature>
<sequence>MSLDKAELCDSLLNWLQTFQVPSCTSKKDLTSGVAIAHVLHRIDSSWFNETWLGRIKEESGANWRLKVSNLKKILQSMLEYYHDVLGHQVSDEHLPDVCLIGEMGDVTELGKLVQLVLGCAVSCEKKQEHIQQIMTLEESVQHVVMTAIQELLTKETVEPGSPETYGDFDYQSRKYYFLSEEVEEKEDLSGRCRDLEHQVSVVMEEKAALAAEVRTLRDKLNRSDPQDASSTITGKKLLLLQSQMEQLQEENFRLENARDDMRVRGEILEREVSELQLRNEELTSLAQEAQTLKDEMDILRHSSDRVSRLEALVDTYKRKLEDLGDLRRQVRLLEERNTVYMQRTCELEEELRRANAVRSQLDTYKRQVHELHTKHSSEAVKAEKWQFEYKNLHDKYEALLKEKERLISERDTLRENNEELRCAQVQQKCLSQAGGLCEDDSSTVGNLASEIMPTEFKETMVRLQSENRMLCVQEESYRQQLLEMQGQLEQSQRSQNTLETQNKLNQQQILDLRAQVEELQKALQEQGSKAEDAISSLLKKKLEEHLEKLHEAHSDLQKKKEYIDDLEPKVDSNMAKKIDELQEILKKKDEDIRQMEERYKRYVEKARTVIKTLDPKQQSPSLSPELLTLKNQLSEKERKIQHLEHDYEKSKSRHEQEEKLIISAWYNMGMALHQKVAGERTGSPGQAQSFLAQQRQSTHARKGRLQPR</sequence>
<keyword evidence="3" id="KW-0963">Cytoplasm</keyword>
<comment type="similarity">
    <text evidence="2">Belongs to the hook family.</text>
</comment>
<keyword evidence="6" id="KW-0206">Cytoskeleton</keyword>
<proteinExistence type="inferred from homology"/>
<evidence type="ECO:0000313" key="10">
    <source>
        <dbReference type="EMBL" id="KAI1886785.1"/>
    </source>
</evidence>
<evidence type="ECO:0000256" key="4">
    <source>
        <dbReference type="ARBA" id="ARBA00022701"/>
    </source>
</evidence>
<evidence type="ECO:0000256" key="7">
    <source>
        <dbReference type="SAM" id="Coils"/>
    </source>
</evidence>
<dbReference type="PANTHER" id="PTHR18947">
    <property type="entry name" value="HOOK PROTEINS"/>
    <property type="match status" value="1"/>
</dbReference>
<evidence type="ECO:0000256" key="8">
    <source>
        <dbReference type="SAM" id="MobiDB-lite"/>
    </source>
</evidence>
<accession>A0A8T3CVY7</accession>
<dbReference type="EMBL" id="JAERUA010000019">
    <property type="protein sequence ID" value="KAI1886785.1"/>
    <property type="molecule type" value="Genomic_DNA"/>
</dbReference>
<feature type="coiled-coil region" evidence="7">
    <location>
        <begin position="238"/>
        <end position="424"/>
    </location>
</feature>
<comment type="subcellular location">
    <subcellularLocation>
        <location evidence="1">Cytoplasm</location>
        <location evidence="1">Cytoskeleton</location>
    </subcellularLocation>
</comment>
<dbReference type="GO" id="GO:0031122">
    <property type="term" value="P:cytoplasmic microtubule organization"/>
    <property type="evidence" value="ECO:0007669"/>
    <property type="project" value="InterPro"/>
</dbReference>
<evidence type="ECO:0000313" key="11">
    <source>
        <dbReference type="Proteomes" id="UP000829720"/>
    </source>
</evidence>
<feature type="compositionally biased region" description="Basic residues" evidence="8">
    <location>
        <begin position="699"/>
        <end position="709"/>
    </location>
</feature>
<keyword evidence="5 7" id="KW-0175">Coiled coil</keyword>
<dbReference type="GO" id="GO:0051959">
    <property type="term" value="F:dynein light intermediate chain binding"/>
    <property type="evidence" value="ECO:0007669"/>
    <property type="project" value="TreeGrafter"/>
</dbReference>
<dbReference type="Pfam" id="PF05622">
    <property type="entry name" value="HOOK"/>
    <property type="match status" value="1"/>
</dbReference>
<feature type="coiled-coil region" evidence="7">
    <location>
        <begin position="475"/>
        <end position="661"/>
    </location>
</feature>